<dbReference type="PANTHER" id="PTHR38602:SF1">
    <property type="entry name" value="INNER MEMBRANE PROTEIN"/>
    <property type="match status" value="1"/>
</dbReference>
<organism evidence="2 3">
    <name type="scientific">Pontibaca salina</name>
    <dbReference type="NCBI Taxonomy" id="2795731"/>
    <lineage>
        <taxon>Bacteria</taxon>
        <taxon>Pseudomonadati</taxon>
        <taxon>Pseudomonadota</taxon>
        <taxon>Alphaproteobacteria</taxon>
        <taxon>Rhodobacterales</taxon>
        <taxon>Roseobacteraceae</taxon>
        <taxon>Pontibaca</taxon>
    </lineage>
</organism>
<keyword evidence="1" id="KW-1133">Transmembrane helix</keyword>
<comment type="caution">
    <text evidence="2">The sequence shown here is derived from an EMBL/GenBank/DDBJ whole genome shotgun (WGS) entry which is preliminary data.</text>
</comment>
<proteinExistence type="predicted"/>
<keyword evidence="3" id="KW-1185">Reference proteome</keyword>
<name>A0A934LZN4_9RHOB</name>
<keyword evidence="1" id="KW-0472">Membrane</keyword>
<accession>A0A934LZN4</accession>
<protein>
    <submittedName>
        <fullName evidence="2">DUF2065 domain-containing protein</fullName>
    </submittedName>
</protein>
<dbReference type="Proteomes" id="UP000613255">
    <property type="component" value="Unassembled WGS sequence"/>
</dbReference>
<evidence type="ECO:0000256" key="1">
    <source>
        <dbReference type="SAM" id="Phobius"/>
    </source>
</evidence>
<evidence type="ECO:0000313" key="2">
    <source>
        <dbReference type="EMBL" id="MBI6629170.1"/>
    </source>
</evidence>
<sequence>MATVFLALGLVLIVEGLAWVLAPSLIEQMLMALRTLPDTARRQIGALAFVLGLILLWIAHALGA</sequence>
<dbReference type="Pfam" id="PF09838">
    <property type="entry name" value="DUF2065"/>
    <property type="match status" value="1"/>
</dbReference>
<evidence type="ECO:0000313" key="3">
    <source>
        <dbReference type="Proteomes" id="UP000613255"/>
    </source>
</evidence>
<gene>
    <name evidence="2" type="ORF">JAO82_04665</name>
</gene>
<dbReference type="InterPro" id="IPR019201">
    <property type="entry name" value="DUF2065"/>
</dbReference>
<dbReference type="AlphaFoldDB" id="A0A934LZN4"/>
<dbReference type="EMBL" id="JAEIJD010000002">
    <property type="protein sequence ID" value="MBI6629170.1"/>
    <property type="molecule type" value="Genomic_DNA"/>
</dbReference>
<reference evidence="2" key="1">
    <citation type="submission" date="2020-12" db="EMBL/GenBank/DDBJ databases">
        <title>Pontibaca salina gen. nov., sp. nov., isolated from marine sediment.</title>
        <authorList>
            <person name="Bo J."/>
            <person name="Wang S."/>
            <person name="Song X."/>
            <person name="Du Z."/>
        </authorList>
    </citation>
    <scope>NUCLEOTIDE SEQUENCE</scope>
    <source>
        <strain evidence="2">S1109L</strain>
    </source>
</reference>
<feature type="transmembrane region" description="Helical" evidence="1">
    <location>
        <begin position="42"/>
        <end position="62"/>
    </location>
</feature>
<keyword evidence="1" id="KW-0812">Transmembrane</keyword>
<dbReference type="PANTHER" id="PTHR38602">
    <property type="entry name" value="INNER MEMBRANE PROTEIN-RELATED"/>
    <property type="match status" value="1"/>
</dbReference>